<keyword evidence="1" id="KW-0238">DNA-binding</keyword>
<dbReference type="GO" id="GO:1990077">
    <property type="term" value="C:primosome complex"/>
    <property type="evidence" value="ECO:0007669"/>
    <property type="project" value="UniProtKB-UniRule"/>
</dbReference>
<accession>A0A1T1AVT6</accession>
<keyword evidence="1" id="KW-0235">DNA replication</keyword>
<dbReference type="OrthoDB" id="5296916at2"/>
<evidence type="ECO:0000256" key="1">
    <source>
        <dbReference type="HAMAP-Rule" id="MF_00720"/>
    </source>
</evidence>
<comment type="function">
    <text evidence="1">Involved in the restart of stalled replication forks, which reloads the replicative helicase on sites other than the origin of replication; the PriA-PriB pathway is the major replication restart pathway. During primosome assembly it facilitates complex formation between PriA and DnaT on DNA; stabilizes PriA on DNA. Stimulates the DNA unwinding activity of PriA helicase.</text>
</comment>
<dbReference type="GO" id="GO:0003697">
    <property type="term" value="F:single-stranded DNA binding"/>
    <property type="evidence" value="ECO:0007669"/>
    <property type="project" value="UniProtKB-UniRule"/>
</dbReference>
<dbReference type="InterPro" id="IPR023646">
    <property type="entry name" value="Prisomal_replication_PriB"/>
</dbReference>
<dbReference type="SUPFAM" id="SSF50249">
    <property type="entry name" value="Nucleic acid-binding proteins"/>
    <property type="match status" value="1"/>
</dbReference>
<comment type="similarity">
    <text evidence="1">Belongs to the PriB family.</text>
</comment>
<dbReference type="NCBIfam" id="TIGR04418">
    <property type="entry name" value="PriB_gamma"/>
    <property type="match status" value="1"/>
</dbReference>
<proteinExistence type="inferred from homology"/>
<dbReference type="PIRSF" id="PIRSF003135">
    <property type="entry name" value="Primosomal_n"/>
    <property type="match status" value="1"/>
</dbReference>
<protein>
    <recommendedName>
        <fullName evidence="1">Replication restart protein PriB</fullName>
    </recommendedName>
</protein>
<dbReference type="Gene3D" id="2.40.50.140">
    <property type="entry name" value="Nucleic acid-binding proteins"/>
    <property type="match status" value="1"/>
</dbReference>
<comment type="subunit">
    <text evidence="1">Homodimer. Interacts with PriA and DnaT. Component of the replication restart primosome. Primosome assembly occurs via a 'hand-off' mechanism. PriA binds to replication forks, subsequently PriB then DnaT bind; DnaT then displaces ssDNA to generate the helicase loading substrate.</text>
</comment>
<gene>
    <name evidence="1" type="primary">priB</name>
    <name evidence="2" type="ORF">RF819_17215</name>
</gene>
<dbReference type="InterPro" id="IPR012340">
    <property type="entry name" value="NA-bd_OB-fold"/>
</dbReference>
<dbReference type="AlphaFoldDB" id="A0A1T1AVT6"/>
<reference evidence="2 3" key="1">
    <citation type="submission" date="2017-01" db="EMBL/GenBank/DDBJ databases">
        <title>Genome sequencing of Rhodoferax fermentans JCM 7819.</title>
        <authorList>
            <person name="Kim Y.J."/>
            <person name="Farh M.E.-A."/>
            <person name="Yang D.-C."/>
        </authorList>
    </citation>
    <scope>NUCLEOTIDE SEQUENCE [LARGE SCALE GENOMIC DNA]</scope>
    <source>
        <strain evidence="2 3">JCM 7819</strain>
    </source>
</reference>
<dbReference type="EMBL" id="MTJN01000002">
    <property type="protein sequence ID" value="OOV08226.1"/>
    <property type="molecule type" value="Genomic_DNA"/>
</dbReference>
<dbReference type="STRING" id="28066.RF819_17215"/>
<evidence type="ECO:0000313" key="3">
    <source>
        <dbReference type="Proteomes" id="UP000190750"/>
    </source>
</evidence>
<dbReference type="Pfam" id="PF22657">
    <property type="entry name" value="SSB_1"/>
    <property type="match status" value="1"/>
</dbReference>
<organism evidence="2 3">
    <name type="scientific">Rhodoferax fermentans</name>
    <dbReference type="NCBI Taxonomy" id="28066"/>
    <lineage>
        <taxon>Bacteria</taxon>
        <taxon>Pseudomonadati</taxon>
        <taxon>Pseudomonadota</taxon>
        <taxon>Betaproteobacteria</taxon>
        <taxon>Burkholderiales</taxon>
        <taxon>Comamonadaceae</taxon>
        <taxon>Rhodoferax</taxon>
    </lineage>
</organism>
<keyword evidence="1" id="KW-0639">Primosome</keyword>
<dbReference type="RefSeq" id="WP_078366095.1">
    <property type="nucleotide sequence ID" value="NZ_MTJN01000002.1"/>
</dbReference>
<evidence type="ECO:0000313" key="2">
    <source>
        <dbReference type="EMBL" id="OOV08226.1"/>
    </source>
</evidence>
<sequence length="98" mass="10771">MSLANHLHLTASVLEIEVLRYTPSGIPAINCRLEHASEMVEAGQLRQVKAVMKSVAFGAVAEQLARQDIGSSWNFKGFVATPRGAKHVVFHIQEFAQE</sequence>
<keyword evidence="3" id="KW-1185">Reference proteome</keyword>
<dbReference type="GO" id="GO:0006269">
    <property type="term" value="P:DNA replication, synthesis of primer"/>
    <property type="evidence" value="ECO:0007669"/>
    <property type="project" value="UniProtKB-KW"/>
</dbReference>
<comment type="caution">
    <text evidence="2">The sequence shown here is derived from an EMBL/GenBank/DDBJ whole genome shotgun (WGS) entry which is preliminary data.</text>
</comment>
<name>A0A1T1AVT6_RHOFE</name>
<dbReference type="HAMAP" id="MF_00720">
    <property type="entry name" value="PriB"/>
    <property type="match status" value="1"/>
</dbReference>
<dbReference type="Proteomes" id="UP000190750">
    <property type="component" value="Unassembled WGS sequence"/>
</dbReference>